<dbReference type="PANTHER" id="PTHR33776">
    <property type="entry name" value="ENDO/EXONUCLEASE/PHOSPHATASE DOMAIN-CONTAINING PROTEIN"/>
    <property type="match status" value="1"/>
</dbReference>
<accession>A0ABN8P9Q1</accession>
<evidence type="ECO:0000313" key="2">
    <source>
        <dbReference type="Proteomes" id="UP001159405"/>
    </source>
</evidence>
<proteinExistence type="predicted"/>
<sequence>LLGDFNLDLLKFESHLSTENFLNTLGSYCFQPQILQPTRITDHSATLIDNIFFNSLEHFSINGNLCYDLSDHLPNFLPANIKVFQQNYSNFDKQAPVTHIQSTNWDVLLRDVYEPRSMFDSFYNKISEVIDSHILII</sequence>
<evidence type="ECO:0000313" key="1">
    <source>
        <dbReference type="EMBL" id="CAH3139158.1"/>
    </source>
</evidence>
<dbReference type="EMBL" id="CALNXK010000062">
    <property type="protein sequence ID" value="CAH3139158.1"/>
    <property type="molecule type" value="Genomic_DNA"/>
</dbReference>
<reference evidence="1 2" key="1">
    <citation type="submission" date="2022-05" db="EMBL/GenBank/DDBJ databases">
        <authorList>
            <consortium name="Genoscope - CEA"/>
            <person name="William W."/>
        </authorList>
    </citation>
    <scope>NUCLEOTIDE SEQUENCE [LARGE SCALE GENOMIC DNA]</scope>
</reference>
<dbReference type="Proteomes" id="UP001159405">
    <property type="component" value="Unassembled WGS sequence"/>
</dbReference>
<organism evidence="1 2">
    <name type="scientific">Porites lobata</name>
    <dbReference type="NCBI Taxonomy" id="104759"/>
    <lineage>
        <taxon>Eukaryota</taxon>
        <taxon>Metazoa</taxon>
        <taxon>Cnidaria</taxon>
        <taxon>Anthozoa</taxon>
        <taxon>Hexacorallia</taxon>
        <taxon>Scleractinia</taxon>
        <taxon>Fungiina</taxon>
        <taxon>Poritidae</taxon>
        <taxon>Porites</taxon>
    </lineage>
</organism>
<feature type="non-terminal residue" evidence="1">
    <location>
        <position position="1"/>
    </location>
</feature>
<name>A0ABN8P9Q1_9CNID</name>
<protein>
    <submittedName>
        <fullName evidence="1">Uncharacterized protein</fullName>
    </submittedName>
</protein>
<gene>
    <name evidence="1" type="ORF">PLOB_00040466</name>
</gene>
<keyword evidence="2" id="KW-1185">Reference proteome</keyword>
<comment type="caution">
    <text evidence="1">The sequence shown here is derived from an EMBL/GenBank/DDBJ whole genome shotgun (WGS) entry which is preliminary data.</text>
</comment>
<dbReference type="PANTHER" id="PTHR33776:SF4">
    <property type="entry name" value="ENDONUCLEASE_EXONUCLEASE_PHOSPHATASE DOMAIN-CONTAINING PROTEIN"/>
    <property type="match status" value="1"/>
</dbReference>